<dbReference type="SMART" id="SM00320">
    <property type="entry name" value="WD40"/>
    <property type="match status" value="6"/>
</dbReference>
<dbReference type="GO" id="GO:0005634">
    <property type="term" value="C:nucleus"/>
    <property type="evidence" value="ECO:0007669"/>
    <property type="project" value="TreeGrafter"/>
</dbReference>
<evidence type="ECO:0000256" key="6">
    <source>
        <dbReference type="ARBA" id="ARBA00043913"/>
    </source>
</evidence>
<proteinExistence type="inferred from homology"/>
<evidence type="ECO:0000256" key="5">
    <source>
        <dbReference type="ARBA" id="ARBA00039789"/>
    </source>
</evidence>
<dbReference type="PANTHER" id="PTHR22847:SF637">
    <property type="entry name" value="WD REPEAT DOMAIN 5B"/>
    <property type="match status" value="1"/>
</dbReference>
<feature type="repeat" description="WD" evidence="7">
    <location>
        <begin position="534"/>
        <end position="575"/>
    </location>
</feature>
<dbReference type="InterPro" id="IPR019775">
    <property type="entry name" value="WD40_repeat_CS"/>
</dbReference>
<comment type="function">
    <text evidence="6">Involved in mitochondrial fission. Acts as an adapter protein required to form mitochondrial fission complexes. Formation of these complexes is required to promote constriction and fission of the mitochondrial compartment at a late step in mitochondrial division.</text>
</comment>
<dbReference type="InterPro" id="IPR015943">
    <property type="entry name" value="WD40/YVTN_repeat-like_dom_sf"/>
</dbReference>
<evidence type="ECO:0000256" key="4">
    <source>
        <dbReference type="ARBA" id="ARBA00038415"/>
    </source>
</evidence>
<keyword evidence="3" id="KW-0175">Coiled coil</keyword>
<dbReference type="CDD" id="cd00200">
    <property type="entry name" value="WD40"/>
    <property type="match status" value="1"/>
</dbReference>
<keyword evidence="10" id="KW-1185">Reference proteome</keyword>
<keyword evidence="2" id="KW-0677">Repeat</keyword>
<gene>
    <name evidence="9" type="ORF">TOPH_06177</name>
</gene>
<dbReference type="PRINTS" id="PR00320">
    <property type="entry name" value="GPROTEINBRPT"/>
</dbReference>
<evidence type="ECO:0000256" key="7">
    <source>
        <dbReference type="PROSITE-ProRule" id="PRU00221"/>
    </source>
</evidence>
<dbReference type="Proteomes" id="UP000036947">
    <property type="component" value="Unassembled WGS sequence"/>
</dbReference>
<comment type="caution">
    <text evidence="9">The sequence shown here is derived from an EMBL/GenBank/DDBJ whole genome shotgun (WGS) entry which is preliminary data.</text>
</comment>
<evidence type="ECO:0000256" key="3">
    <source>
        <dbReference type="ARBA" id="ARBA00023054"/>
    </source>
</evidence>
<keyword evidence="1 7" id="KW-0853">WD repeat</keyword>
<evidence type="ECO:0000256" key="2">
    <source>
        <dbReference type="ARBA" id="ARBA00022737"/>
    </source>
</evidence>
<evidence type="ECO:0000256" key="1">
    <source>
        <dbReference type="ARBA" id="ARBA00022574"/>
    </source>
</evidence>
<feature type="compositionally biased region" description="Polar residues" evidence="8">
    <location>
        <begin position="1"/>
        <end position="26"/>
    </location>
</feature>
<dbReference type="InterPro" id="IPR001680">
    <property type="entry name" value="WD40_rpt"/>
</dbReference>
<dbReference type="AlphaFoldDB" id="A0A0L0N5F6"/>
<feature type="repeat" description="WD" evidence="7">
    <location>
        <begin position="312"/>
        <end position="352"/>
    </location>
</feature>
<feature type="region of interest" description="Disordered" evidence="8">
    <location>
        <begin position="1"/>
        <end position="32"/>
    </location>
</feature>
<evidence type="ECO:0000256" key="8">
    <source>
        <dbReference type="SAM" id="MobiDB-lite"/>
    </source>
</evidence>
<dbReference type="Gene3D" id="2.130.10.10">
    <property type="entry name" value="YVTN repeat-like/Quinoprotein amine dehydrogenase"/>
    <property type="match status" value="3"/>
</dbReference>
<dbReference type="Pfam" id="PF00400">
    <property type="entry name" value="WD40"/>
    <property type="match status" value="6"/>
</dbReference>
<dbReference type="PROSITE" id="PS50082">
    <property type="entry name" value="WD_REPEATS_2"/>
    <property type="match status" value="4"/>
</dbReference>
<name>A0A0L0N5F6_TOLOC</name>
<dbReference type="InterPro" id="IPR020472">
    <property type="entry name" value="WD40_PAC1"/>
</dbReference>
<protein>
    <recommendedName>
        <fullName evidence="5">Mitochondrial division protein 1</fullName>
    </recommendedName>
</protein>
<comment type="similarity">
    <text evidence="4">Belongs to the WD repeat MDV1/CAF4 family.</text>
</comment>
<dbReference type="STRING" id="1163406.A0A0L0N5F6"/>
<dbReference type="InterPro" id="IPR036322">
    <property type="entry name" value="WD40_repeat_dom_sf"/>
</dbReference>
<sequence>MFPTASSPGPQETPARSTSSNPERSSPTPPELDSLYKRLMKDIYSSTNVDLCKEILAIASVVYRPLSLIELLSLIDESPSAFDATEALQACRSFLALQNSLVQFVFPLAKDVLLSKASEIFPSGAGHQHRAIFWRSLNILSQALRRDIYNLRNPGIKVEQVLPAEPDPLAPIRYSCTYWVQHLLDSGVAWGMEQAGEARSENAAVAFIREHYLHWLEALGLLRSITNAIISVQRLEGLGGTTETRQLLRDARRFLLTHRRPIEIAPLQVYASALVFSPTHSAIRQLFHKEEPDWIAVKPRVERDWSPCLQTLEGHEWGVSSLAFSVDHQLASASGDKTVKIWDMAMGSCLQTLEGHDDTVTSIAFCPTNSQRLAPDGQLVASTSRDTTVKIWDTASGACVRTLEGHGGWVLSAAFVTSPDSQWLHIASRVASASNTIKIWDVATGSCLQTLDNNGDWIQSVVFSADDCQLASFSLQIIKIWDAYAGICVHVLEGHNGLIDSIVFSPNSLRLASASEDKTVKVWDTATGTCLYTLAGHRYRVLSVAFSADDGLLASSSSDMTIKIWDADTGANLLTLHPGTVVNCLSFDLITHSRLHTSKGAITVDLPDKDTSTEHPSRAVTLDCSGLRIDDDVWISKDGKPLIWLPPEFRPWGWYSSAVTGSTMAIGCSAGRVLVIQLTANAPGS</sequence>
<evidence type="ECO:0000313" key="9">
    <source>
        <dbReference type="EMBL" id="KND89249.1"/>
    </source>
</evidence>
<dbReference type="PROSITE" id="PS50294">
    <property type="entry name" value="WD_REPEATS_REGION"/>
    <property type="match status" value="4"/>
</dbReference>
<dbReference type="OrthoDB" id="4925040at2759"/>
<feature type="repeat" description="WD" evidence="7">
    <location>
        <begin position="353"/>
        <end position="402"/>
    </location>
</feature>
<evidence type="ECO:0000313" key="10">
    <source>
        <dbReference type="Proteomes" id="UP000036947"/>
    </source>
</evidence>
<dbReference type="PANTHER" id="PTHR22847">
    <property type="entry name" value="WD40 REPEAT PROTEIN"/>
    <property type="match status" value="1"/>
</dbReference>
<reference evidence="9 10" key="1">
    <citation type="journal article" date="2015" name="BMC Genomics">
        <title>The genome of the truffle-parasite Tolypocladium ophioglossoides and the evolution of antifungal peptaibiotics.</title>
        <authorList>
            <person name="Quandt C.A."/>
            <person name="Bushley K.E."/>
            <person name="Spatafora J.W."/>
        </authorList>
    </citation>
    <scope>NUCLEOTIDE SEQUENCE [LARGE SCALE GENOMIC DNA]</scope>
    <source>
        <strain evidence="9 10">CBS 100239</strain>
    </source>
</reference>
<organism evidence="9 10">
    <name type="scientific">Tolypocladium ophioglossoides (strain CBS 100239)</name>
    <name type="common">Snaketongue truffleclub</name>
    <name type="synonym">Elaphocordyceps ophioglossoides</name>
    <dbReference type="NCBI Taxonomy" id="1163406"/>
    <lineage>
        <taxon>Eukaryota</taxon>
        <taxon>Fungi</taxon>
        <taxon>Dikarya</taxon>
        <taxon>Ascomycota</taxon>
        <taxon>Pezizomycotina</taxon>
        <taxon>Sordariomycetes</taxon>
        <taxon>Hypocreomycetidae</taxon>
        <taxon>Hypocreales</taxon>
        <taxon>Ophiocordycipitaceae</taxon>
        <taxon>Tolypocladium</taxon>
    </lineage>
</organism>
<dbReference type="SUPFAM" id="SSF50978">
    <property type="entry name" value="WD40 repeat-like"/>
    <property type="match status" value="1"/>
</dbReference>
<dbReference type="PROSITE" id="PS00678">
    <property type="entry name" value="WD_REPEATS_1"/>
    <property type="match status" value="4"/>
</dbReference>
<feature type="repeat" description="WD" evidence="7">
    <location>
        <begin position="492"/>
        <end position="533"/>
    </location>
</feature>
<accession>A0A0L0N5F6</accession>
<dbReference type="GO" id="GO:1990234">
    <property type="term" value="C:transferase complex"/>
    <property type="evidence" value="ECO:0007669"/>
    <property type="project" value="UniProtKB-ARBA"/>
</dbReference>
<dbReference type="EMBL" id="LFRF01000020">
    <property type="protein sequence ID" value="KND89249.1"/>
    <property type="molecule type" value="Genomic_DNA"/>
</dbReference>